<dbReference type="GO" id="GO:0016301">
    <property type="term" value="F:kinase activity"/>
    <property type="evidence" value="ECO:0007669"/>
    <property type="project" value="UniProtKB-KW"/>
</dbReference>
<dbReference type="Gene3D" id="3.30.70.560">
    <property type="entry name" value="7,8-Dihydro-6-hydroxymethylpterin-pyrophosphokinase HPPK"/>
    <property type="match status" value="1"/>
</dbReference>
<dbReference type="SUPFAM" id="SSF55620">
    <property type="entry name" value="Tetrahydrobiopterin biosynthesis enzymes-like"/>
    <property type="match status" value="1"/>
</dbReference>
<dbReference type="AlphaFoldDB" id="A0A2A9EAM4"/>
<dbReference type="Gene3D" id="3.30.1130.10">
    <property type="match status" value="1"/>
</dbReference>
<organism evidence="16 17">
    <name type="scientific">Sanguibacter antarcticus</name>
    <dbReference type="NCBI Taxonomy" id="372484"/>
    <lineage>
        <taxon>Bacteria</taxon>
        <taxon>Bacillati</taxon>
        <taxon>Actinomycetota</taxon>
        <taxon>Actinomycetes</taxon>
        <taxon>Micrococcales</taxon>
        <taxon>Sanguibacteraceae</taxon>
        <taxon>Sanguibacter</taxon>
    </lineage>
</organism>
<evidence type="ECO:0000256" key="7">
    <source>
        <dbReference type="ARBA" id="ARBA00022679"/>
    </source>
</evidence>
<dbReference type="NCBIfam" id="TIGR00526">
    <property type="entry name" value="folB_dom"/>
    <property type="match status" value="1"/>
</dbReference>
<dbReference type="CDD" id="cd00483">
    <property type="entry name" value="HPPK"/>
    <property type="match status" value="1"/>
</dbReference>
<dbReference type="Proteomes" id="UP000225548">
    <property type="component" value="Unassembled WGS sequence"/>
</dbReference>
<evidence type="ECO:0000256" key="2">
    <source>
        <dbReference type="ARBA" id="ARBA00001353"/>
    </source>
</evidence>
<accession>A0A2A9EAM4</accession>
<dbReference type="CDD" id="cd00534">
    <property type="entry name" value="DHNA_DHNTPE"/>
    <property type="match status" value="1"/>
</dbReference>
<evidence type="ECO:0000256" key="13">
    <source>
        <dbReference type="RuleBase" id="RU362079"/>
    </source>
</evidence>
<keyword evidence="7" id="KW-0808">Transferase</keyword>
<feature type="region of interest" description="Disordered" evidence="14">
    <location>
        <begin position="177"/>
        <end position="272"/>
    </location>
</feature>
<dbReference type="PROSITE" id="PS00794">
    <property type="entry name" value="HPPK"/>
    <property type="match status" value="1"/>
</dbReference>
<dbReference type="PANTHER" id="PTHR43071:SF1">
    <property type="entry name" value="2-AMINO-4-HYDROXY-6-HYDROXYMETHYLDIHYDROPTERIDINE PYROPHOSPHOKINASE"/>
    <property type="match status" value="1"/>
</dbReference>
<dbReference type="NCBIfam" id="TIGR00525">
    <property type="entry name" value="folB"/>
    <property type="match status" value="1"/>
</dbReference>
<dbReference type="Pfam" id="PF01288">
    <property type="entry name" value="HPPK"/>
    <property type="match status" value="1"/>
</dbReference>
<dbReference type="InterPro" id="IPR006156">
    <property type="entry name" value="Dihydroneopterin_aldolase"/>
</dbReference>
<dbReference type="Pfam" id="PF02152">
    <property type="entry name" value="FolB"/>
    <property type="match status" value="1"/>
</dbReference>
<evidence type="ECO:0000256" key="9">
    <source>
        <dbReference type="ARBA" id="ARBA00022777"/>
    </source>
</evidence>
<evidence type="ECO:0000256" key="1">
    <source>
        <dbReference type="ARBA" id="ARBA00000198"/>
    </source>
</evidence>
<dbReference type="InterPro" id="IPR035907">
    <property type="entry name" value="Hppk_sf"/>
</dbReference>
<dbReference type="GO" id="GO:0005524">
    <property type="term" value="F:ATP binding"/>
    <property type="evidence" value="ECO:0007669"/>
    <property type="project" value="UniProtKB-KW"/>
</dbReference>
<comment type="similarity">
    <text evidence="5 13">Belongs to the DHNA family.</text>
</comment>
<dbReference type="InterPro" id="IPR043133">
    <property type="entry name" value="GTP-CH-I_C/QueF"/>
</dbReference>
<evidence type="ECO:0000256" key="10">
    <source>
        <dbReference type="ARBA" id="ARBA00022840"/>
    </source>
</evidence>
<dbReference type="GO" id="GO:0046656">
    <property type="term" value="P:folic acid biosynthetic process"/>
    <property type="evidence" value="ECO:0007669"/>
    <property type="project" value="UniProtKB-UniRule"/>
</dbReference>
<keyword evidence="8" id="KW-0547">Nucleotide-binding</keyword>
<comment type="similarity">
    <text evidence="6">In the N-terminal section; belongs to the DHNA family.</text>
</comment>
<feature type="compositionally biased region" description="Pro residues" evidence="14">
    <location>
        <begin position="249"/>
        <end position="272"/>
    </location>
</feature>
<dbReference type="InterPro" id="IPR006157">
    <property type="entry name" value="FolB_dom"/>
</dbReference>
<evidence type="ECO:0000259" key="15">
    <source>
        <dbReference type="PROSITE" id="PS00794"/>
    </source>
</evidence>
<keyword evidence="11 13" id="KW-0289">Folate biosynthesis</keyword>
<proteinExistence type="inferred from homology"/>
<evidence type="ECO:0000256" key="6">
    <source>
        <dbReference type="ARBA" id="ARBA00009640"/>
    </source>
</evidence>
<dbReference type="GO" id="GO:0046654">
    <property type="term" value="P:tetrahydrofolate biosynthetic process"/>
    <property type="evidence" value="ECO:0007669"/>
    <property type="project" value="UniProtKB-UniRule"/>
</dbReference>
<keyword evidence="12 13" id="KW-0456">Lyase</keyword>
<evidence type="ECO:0000256" key="3">
    <source>
        <dbReference type="ARBA" id="ARBA00005013"/>
    </source>
</evidence>
<dbReference type="NCBIfam" id="TIGR01498">
    <property type="entry name" value="folK"/>
    <property type="match status" value="1"/>
</dbReference>
<reference evidence="16 17" key="1">
    <citation type="submission" date="2017-10" db="EMBL/GenBank/DDBJ databases">
        <title>Sequencing the genomes of 1000 actinobacteria strains.</title>
        <authorList>
            <person name="Klenk H.-P."/>
        </authorList>
    </citation>
    <scope>NUCLEOTIDE SEQUENCE [LARGE SCALE GENOMIC DNA]</scope>
    <source>
        <strain evidence="16 17">DSM 18966</strain>
    </source>
</reference>
<comment type="catalytic activity">
    <reaction evidence="1">
        <text>6-hydroxymethyl-7,8-dihydropterin + ATP = (7,8-dihydropterin-6-yl)methyl diphosphate + AMP + H(+)</text>
        <dbReference type="Rhea" id="RHEA:11412"/>
        <dbReference type="ChEBI" id="CHEBI:15378"/>
        <dbReference type="ChEBI" id="CHEBI:30616"/>
        <dbReference type="ChEBI" id="CHEBI:44841"/>
        <dbReference type="ChEBI" id="CHEBI:72950"/>
        <dbReference type="ChEBI" id="CHEBI:456215"/>
        <dbReference type="EC" id="2.7.6.3"/>
    </reaction>
</comment>
<feature type="domain" description="7,8-dihydro-6-hydroxymethylpterin-pyrophosphokinase" evidence="15">
    <location>
        <begin position="487"/>
        <end position="498"/>
    </location>
</feature>
<dbReference type="RefSeq" id="WP_281254309.1">
    <property type="nucleotide sequence ID" value="NZ_PDJG01000001.1"/>
</dbReference>
<evidence type="ECO:0000313" key="17">
    <source>
        <dbReference type="Proteomes" id="UP000225548"/>
    </source>
</evidence>
<name>A0A2A9EAM4_9MICO</name>
<dbReference type="GO" id="GO:0004150">
    <property type="term" value="F:dihydroneopterin aldolase activity"/>
    <property type="evidence" value="ECO:0007669"/>
    <property type="project" value="UniProtKB-UniRule"/>
</dbReference>
<dbReference type="InterPro" id="IPR000550">
    <property type="entry name" value="Hppk"/>
</dbReference>
<evidence type="ECO:0000256" key="5">
    <source>
        <dbReference type="ARBA" id="ARBA00005708"/>
    </source>
</evidence>
<keyword evidence="9 16" id="KW-0418">Kinase</keyword>
<protein>
    <recommendedName>
        <fullName evidence="13">Bifunctional folate synthesis protein</fullName>
    </recommendedName>
    <domain>
        <recommendedName>
            <fullName evidence="13">Dihydroneopterin aldolase</fullName>
            <shortName evidence="13">DHNA</shortName>
            <ecNumber evidence="13">4.1.2.25</ecNumber>
        </recommendedName>
        <alternativeName>
            <fullName evidence="13">7,8-dihydroneopterin aldolase</fullName>
        </alternativeName>
    </domain>
    <domain>
        <recommendedName>
            <fullName evidence="13">2-amino-4-hydroxy-6-hydroxymethyldihydropteridine pyrophosphokinase</fullName>
            <ecNumber evidence="13">2.7.6.3</ecNumber>
        </recommendedName>
        <alternativeName>
            <fullName evidence="13">6-hydroxymethyl-7,8-dihydropterin pyrophosphokinase</fullName>
            <shortName evidence="13">PPPK</shortName>
        </alternativeName>
        <alternativeName>
            <fullName evidence="13">7,8-dihydro-6-hydroxymethylpterin pyrophosphokinase</fullName>
            <shortName evidence="13">HPPK</shortName>
        </alternativeName>
    </domain>
</protein>
<comment type="pathway">
    <text evidence="3 13">Cofactor biosynthesis; tetrahydrofolate biosynthesis; 2-amino-4-hydroxy-6-hydroxymethyl-7,8-dihydropteridine diphosphate from 7,8-dihydroneopterin triphosphate: step 3/4.</text>
</comment>
<dbReference type="EMBL" id="PDJG01000001">
    <property type="protein sequence ID" value="PFG35249.1"/>
    <property type="molecule type" value="Genomic_DNA"/>
</dbReference>
<feature type="compositionally biased region" description="Low complexity" evidence="14">
    <location>
        <begin position="239"/>
        <end position="248"/>
    </location>
</feature>
<evidence type="ECO:0000256" key="8">
    <source>
        <dbReference type="ARBA" id="ARBA00022741"/>
    </source>
</evidence>
<dbReference type="GO" id="GO:0003848">
    <property type="term" value="F:2-amino-4-hydroxy-6-hydroxymethyldihydropteridine diphosphokinase activity"/>
    <property type="evidence" value="ECO:0007669"/>
    <property type="project" value="UniProtKB-EC"/>
</dbReference>
<feature type="region of interest" description="Disordered" evidence="14">
    <location>
        <begin position="568"/>
        <end position="610"/>
    </location>
</feature>
<dbReference type="PANTHER" id="PTHR43071">
    <property type="entry name" value="2-AMINO-4-HYDROXY-6-HYDROXYMETHYLDIHYDROPTERIDINE PYROPHOSPHOKINASE"/>
    <property type="match status" value="1"/>
</dbReference>
<evidence type="ECO:0000256" key="11">
    <source>
        <dbReference type="ARBA" id="ARBA00022909"/>
    </source>
</evidence>
<keyword evidence="10" id="KW-0067">ATP-binding</keyword>
<dbReference type="UniPathway" id="UPA00077">
    <property type="reaction ID" value="UER00154"/>
</dbReference>
<comment type="catalytic activity">
    <reaction evidence="2 13">
        <text>7,8-dihydroneopterin = 6-hydroxymethyl-7,8-dihydropterin + glycolaldehyde</text>
        <dbReference type="Rhea" id="RHEA:10540"/>
        <dbReference type="ChEBI" id="CHEBI:17001"/>
        <dbReference type="ChEBI" id="CHEBI:17071"/>
        <dbReference type="ChEBI" id="CHEBI:44841"/>
        <dbReference type="EC" id="4.1.2.25"/>
    </reaction>
</comment>
<keyword evidence="17" id="KW-1185">Reference proteome</keyword>
<comment type="pathway">
    <text evidence="4">Cofactor biosynthesis; tetrahydrofolate biosynthesis; 2-amino-4-hydroxy-6-hydroxymethyl-7,8-dihydropteridine diphosphate from 7,8-dihydroneopterin triphosphate: step 4/4.</text>
</comment>
<dbReference type="EC" id="2.7.6.3" evidence="13"/>
<dbReference type="FunFam" id="3.30.1130.10:FF:000003">
    <property type="entry name" value="7,8-dihydroneopterin aldolase"/>
    <property type="match status" value="1"/>
</dbReference>
<feature type="region of interest" description="Disordered" evidence="14">
    <location>
        <begin position="361"/>
        <end position="380"/>
    </location>
</feature>
<evidence type="ECO:0000256" key="12">
    <source>
        <dbReference type="ARBA" id="ARBA00023239"/>
    </source>
</evidence>
<evidence type="ECO:0000256" key="4">
    <source>
        <dbReference type="ARBA" id="ARBA00005051"/>
    </source>
</evidence>
<dbReference type="SUPFAM" id="SSF55083">
    <property type="entry name" value="6-hydroxymethyl-7,8-dihydropterin pyrophosphokinase, HPPK"/>
    <property type="match status" value="1"/>
</dbReference>
<comment type="function">
    <text evidence="13">Catalyzes the conversion of 7,8-dihydroneopterin to 6-hydroxymethyl-7,8-dihydropterin.</text>
</comment>
<comment type="caution">
    <text evidence="16">The sequence shown here is derived from an EMBL/GenBank/DDBJ whole genome shotgun (WGS) entry which is preliminary data.</text>
</comment>
<gene>
    <name evidence="16" type="ORF">ATL42_3191</name>
</gene>
<sequence>MSVLVQRSVLGQSGYPLDQIHIRGIAARGFHGVLQSEREAGQDFSADVTLYLDTRAAARGDDLTETVNYALVAEDVHAILSGEPVNLVETVAERIADAVLTRAQVISVDVTVHKPQAPIPLPFDDVVVTIHRDRVNVPVTSVPLDAPAAADLEADADDGTDPLGTTDVPFLPERDDETVQAPAQPPAFAPAPAPQEQSHPRVVSRTASGQVPMARPADAGEPIGHPGDGASTEPVRSDPPAFVPTFAFSPPPPSPDPAPAPTSAPTRIPAPVPAPAPMRVPAPDATAFIPRQTVPLAGDTVRRPTSQEIAVLEEQARVSAERRRPEVFGVTRITAGDRPDFVLDQTTVFSAVTADEPRQVAPVRTAASEERSAEPAASETTALLDPVAMLDRMDTRPSEPVDVVVALGGNLGEPQETLRQAVADLGAVAGTRIVAVGPLARSAAVGGPEQPDYLNTVVLLQTTSSARELLHGCQRIEQAHGRERIERWGPRTLDIDIILYDSLIDSADDLELPHPRAHERSFVLAPWAHVDPDAVLPGLGGGPVAALAATAPDRDGIRWLALDWLQEAEEATEDRRASPPSIAPQQSNPTPPRGEDTGRPGSVETLMPRE</sequence>
<evidence type="ECO:0000256" key="14">
    <source>
        <dbReference type="SAM" id="MobiDB-lite"/>
    </source>
</evidence>
<dbReference type="SMART" id="SM00905">
    <property type="entry name" value="FolB"/>
    <property type="match status" value="1"/>
</dbReference>
<dbReference type="EC" id="4.1.2.25" evidence="13"/>
<feature type="region of interest" description="Disordered" evidence="14">
    <location>
        <begin position="153"/>
        <end position="172"/>
    </location>
</feature>
<evidence type="ECO:0000313" key="16">
    <source>
        <dbReference type="EMBL" id="PFG35249.1"/>
    </source>
</evidence>
<feature type="compositionally biased region" description="Pro residues" evidence="14">
    <location>
        <begin position="183"/>
        <end position="193"/>
    </location>
</feature>